<dbReference type="AlphaFoldDB" id="A0A016UDD8"/>
<accession>A0A016UDD8</accession>
<dbReference type="Gene3D" id="2.40.10.10">
    <property type="entry name" value="Trypsin-like serine proteases"/>
    <property type="match status" value="2"/>
</dbReference>
<evidence type="ECO:0000256" key="1">
    <source>
        <dbReference type="ARBA" id="ARBA00023157"/>
    </source>
</evidence>
<dbReference type="InterPro" id="IPR001254">
    <property type="entry name" value="Trypsin_dom"/>
</dbReference>
<dbReference type="GO" id="GO:0006508">
    <property type="term" value="P:proteolysis"/>
    <property type="evidence" value="ECO:0007669"/>
    <property type="project" value="UniProtKB-KW"/>
</dbReference>
<evidence type="ECO:0000313" key="5">
    <source>
        <dbReference type="EMBL" id="EYC13165.1"/>
    </source>
</evidence>
<comment type="caution">
    <text evidence="5">The sequence shown here is derived from an EMBL/GenBank/DDBJ whole genome shotgun (WGS) entry which is preliminary data.</text>
</comment>
<feature type="signal peptide" evidence="3">
    <location>
        <begin position="1"/>
        <end position="16"/>
    </location>
</feature>
<evidence type="ECO:0000313" key="6">
    <source>
        <dbReference type="Proteomes" id="UP000024635"/>
    </source>
</evidence>
<reference evidence="6" key="1">
    <citation type="journal article" date="2015" name="Nat. Genet.">
        <title>The genome and transcriptome of the zoonotic hookworm Ancylostoma ceylanicum identify infection-specific gene families.</title>
        <authorList>
            <person name="Schwarz E.M."/>
            <person name="Hu Y."/>
            <person name="Antoshechkin I."/>
            <person name="Miller M.M."/>
            <person name="Sternberg P.W."/>
            <person name="Aroian R.V."/>
        </authorList>
    </citation>
    <scope>NUCLEOTIDE SEQUENCE</scope>
    <source>
        <strain evidence="6">HY135</strain>
    </source>
</reference>
<feature type="domain" description="Peptidase S1" evidence="4">
    <location>
        <begin position="46"/>
        <end position="283"/>
    </location>
</feature>
<dbReference type="STRING" id="53326.A0A016UDD8"/>
<keyword evidence="2" id="KW-0645">Protease</keyword>
<dbReference type="GO" id="GO:0004252">
    <property type="term" value="F:serine-type endopeptidase activity"/>
    <property type="evidence" value="ECO:0007669"/>
    <property type="project" value="InterPro"/>
</dbReference>
<name>A0A016UDD8_9BILA</name>
<dbReference type="CDD" id="cd00190">
    <property type="entry name" value="Tryp_SPc"/>
    <property type="match status" value="1"/>
</dbReference>
<gene>
    <name evidence="5" type="primary">Acey_s0044.g1008</name>
    <name evidence="5" type="ORF">Y032_0044g1008</name>
</gene>
<feature type="chain" id="PRO_5001492285" description="Peptidase S1 domain-containing protein" evidence="3">
    <location>
        <begin position="17"/>
        <end position="286"/>
    </location>
</feature>
<dbReference type="PRINTS" id="PR00722">
    <property type="entry name" value="CHYMOTRYPSIN"/>
</dbReference>
<dbReference type="InterPro" id="IPR018114">
    <property type="entry name" value="TRYPSIN_HIS"/>
</dbReference>
<dbReference type="SUPFAM" id="SSF50494">
    <property type="entry name" value="Trypsin-like serine proteases"/>
    <property type="match status" value="1"/>
</dbReference>
<dbReference type="PANTHER" id="PTHR24260:SF136">
    <property type="entry name" value="GH08193P-RELATED"/>
    <property type="match status" value="1"/>
</dbReference>
<organism evidence="5 6">
    <name type="scientific">Ancylostoma ceylanicum</name>
    <dbReference type="NCBI Taxonomy" id="53326"/>
    <lineage>
        <taxon>Eukaryota</taxon>
        <taxon>Metazoa</taxon>
        <taxon>Ecdysozoa</taxon>
        <taxon>Nematoda</taxon>
        <taxon>Chromadorea</taxon>
        <taxon>Rhabditida</taxon>
        <taxon>Rhabditina</taxon>
        <taxon>Rhabditomorpha</taxon>
        <taxon>Strongyloidea</taxon>
        <taxon>Ancylostomatidae</taxon>
        <taxon>Ancylostomatinae</taxon>
        <taxon>Ancylostoma</taxon>
    </lineage>
</organism>
<dbReference type="PANTHER" id="PTHR24260">
    <property type="match status" value="1"/>
</dbReference>
<keyword evidence="2" id="KW-0720">Serine protease</keyword>
<dbReference type="InterPro" id="IPR043504">
    <property type="entry name" value="Peptidase_S1_PA_chymotrypsin"/>
</dbReference>
<proteinExistence type="predicted"/>
<keyword evidence="2" id="KW-0378">Hydrolase</keyword>
<evidence type="ECO:0000259" key="4">
    <source>
        <dbReference type="PROSITE" id="PS50240"/>
    </source>
</evidence>
<dbReference type="EMBL" id="JARK01001380">
    <property type="protein sequence ID" value="EYC13165.1"/>
    <property type="molecule type" value="Genomic_DNA"/>
</dbReference>
<protein>
    <recommendedName>
        <fullName evidence="4">Peptidase S1 domain-containing protein</fullName>
    </recommendedName>
</protein>
<dbReference type="PROSITE" id="PS00135">
    <property type="entry name" value="TRYPSIN_SER"/>
    <property type="match status" value="1"/>
</dbReference>
<dbReference type="Pfam" id="PF00089">
    <property type="entry name" value="Trypsin"/>
    <property type="match status" value="1"/>
</dbReference>
<dbReference type="Proteomes" id="UP000024635">
    <property type="component" value="Unassembled WGS sequence"/>
</dbReference>
<dbReference type="InterPro" id="IPR001314">
    <property type="entry name" value="Peptidase_S1A"/>
</dbReference>
<evidence type="ECO:0000256" key="3">
    <source>
        <dbReference type="SAM" id="SignalP"/>
    </source>
</evidence>
<keyword evidence="1" id="KW-1015">Disulfide bond</keyword>
<dbReference type="InterPro" id="IPR009003">
    <property type="entry name" value="Peptidase_S1_PA"/>
</dbReference>
<evidence type="ECO:0000256" key="2">
    <source>
        <dbReference type="RuleBase" id="RU363034"/>
    </source>
</evidence>
<dbReference type="InterPro" id="IPR033116">
    <property type="entry name" value="TRYPSIN_SER"/>
</dbReference>
<dbReference type="SMART" id="SM00020">
    <property type="entry name" value="Tryp_SPc"/>
    <property type="match status" value="1"/>
</dbReference>
<keyword evidence="3" id="KW-0732">Signal</keyword>
<dbReference type="PROSITE" id="PS50240">
    <property type="entry name" value="TRYPSIN_DOM"/>
    <property type="match status" value="1"/>
</dbReference>
<sequence>MLQMKLLPLFLAISFGSFHRITEKENEERKHQCGLTFLNTRAKYKSFGGRRVKPDEYPWLARLVYYEKLPHGYLRPHTCSGVLISQRHVMTAAHCVSDRDECGNVENRELDQIYIYFGSYCAHYRTCKNPHFAANITKKNYKNPSDVANDLAIMELRDIVSPRDALPICLPQKDTILAKSLKLAGSGVDTTLKGNLHANGNQVVDLPLREDYKKPGEIGTRGPNSSACNGDSGGPLFQVNKDNKNVLVGITSTATSCTQVLSVRSVYFADIRDNLEWICGETGACQ</sequence>
<dbReference type="PROSITE" id="PS00134">
    <property type="entry name" value="TRYPSIN_HIS"/>
    <property type="match status" value="1"/>
</dbReference>
<keyword evidence="6" id="KW-1185">Reference proteome</keyword>
<dbReference type="InterPro" id="IPR051333">
    <property type="entry name" value="CLIP_Serine_Protease"/>
</dbReference>
<dbReference type="OrthoDB" id="7754674at2759"/>